<feature type="region of interest" description="Disordered" evidence="7">
    <location>
        <begin position="580"/>
        <end position="604"/>
    </location>
</feature>
<feature type="domain" description="ABC transporter" evidence="9">
    <location>
        <begin position="338"/>
        <end position="573"/>
    </location>
</feature>
<dbReference type="InterPro" id="IPR027417">
    <property type="entry name" value="P-loop_NTPase"/>
</dbReference>
<dbReference type="GO" id="GO:0034040">
    <property type="term" value="F:ATPase-coupled lipid transmembrane transporter activity"/>
    <property type="evidence" value="ECO:0007669"/>
    <property type="project" value="TreeGrafter"/>
</dbReference>
<dbReference type="SMART" id="SM00382">
    <property type="entry name" value="AAA"/>
    <property type="match status" value="1"/>
</dbReference>
<feature type="transmembrane region" description="Helical" evidence="8">
    <location>
        <begin position="245"/>
        <end position="266"/>
    </location>
</feature>
<feature type="transmembrane region" description="Helical" evidence="8">
    <location>
        <begin position="55"/>
        <end position="74"/>
    </location>
</feature>
<dbReference type="PANTHER" id="PTHR24221">
    <property type="entry name" value="ATP-BINDING CASSETTE SUB-FAMILY B"/>
    <property type="match status" value="1"/>
</dbReference>
<evidence type="ECO:0000259" key="9">
    <source>
        <dbReference type="PROSITE" id="PS50893"/>
    </source>
</evidence>
<dbReference type="GO" id="GO:0005524">
    <property type="term" value="F:ATP binding"/>
    <property type="evidence" value="ECO:0007669"/>
    <property type="project" value="UniProtKB-KW"/>
</dbReference>
<dbReference type="EMBL" id="MLCF01000156">
    <property type="protein sequence ID" value="OIV35417.1"/>
    <property type="molecule type" value="Genomic_DNA"/>
</dbReference>
<accession>A0A1J7BPP3</accession>
<evidence type="ECO:0000256" key="2">
    <source>
        <dbReference type="ARBA" id="ARBA00022692"/>
    </source>
</evidence>
<dbReference type="InterPro" id="IPR003593">
    <property type="entry name" value="AAA+_ATPase"/>
</dbReference>
<dbReference type="PANTHER" id="PTHR24221:SF654">
    <property type="entry name" value="ATP-BINDING CASSETTE SUB-FAMILY B MEMBER 6"/>
    <property type="match status" value="1"/>
</dbReference>
<dbReference type="InterPro" id="IPR039421">
    <property type="entry name" value="Type_1_exporter"/>
</dbReference>
<evidence type="ECO:0000256" key="7">
    <source>
        <dbReference type="SAM" id="MobiDB-lite"/>
    </source>
</evidence>
<keyword evidence="3" id="KW-0547">Nucleotide-binding</keyword>
<dbReference type="AlphaFoldDB" id="A0A1J7BPP3"/>
<dbReference type="InterPro" id="IPR036640">
    <property type="entry name" value="ABC1_TM_sf"/>
</dbReference>
<evidence type="ECO:0000313" key="10">
    <source>
        <dbReference type="EMBL" id="OIV35417.1"/>
    </source>
</evidence>
<dbReference type="Gene3D" id="3.40.50.300">
    <property type="entry name" value="P-loop containing nucleotide triphosphate hydrolases"/>
    <property type="match status" value="1"/>
</dbReference>
<reference evidence="10 11" key="1">
    <citation type="submission" date="2016-10" db="EMBL/GenBank/DDBJ databases">
        <title>Genome sequence of Streptomyces gilvigriseus MUSC 26.</title>
        <authorList>
            <person name="Lee L.-H."/>
            <person name="Ser H.-L."/>
        </authorList>
    </citation>
    <scope>NUCLEOTIDE SEQUENCE [LARGE SCALE GENOMIC DNA]</scope>
    <source>
        <strain evidence="10 11">MUSC 26</strain>
    </source>
</reference>
<dbReference type="PROSITE" id="PS50893">
    <property type="entry name" value="ABC_TRANSPORTER_2"/>
    <property type="match status" value="1"/>
</dbReference>
<keyword evidence="5 8" id="KW-1133">Transmembrane helix</keyword>
<dbReference type="Proteomes" id="UP000243342">
    <property type="component" value="Unassembled WGS sequence"/>
</dbReference>
<comment type="caution">
    <text evidence="10">The sequence shown here is derived from an EMBL/GenBank/DDBJ whole genome shotgun (WGS) entry which is preliminary data.</text>
</comment>
<sequence>MRTLRFLAELPRAHPGLAAGWWGLILLRGLLPASFTLLVGALVEDVREGRPDTAALAATAAVFVLLQVLGPLHAEAGAHLGERLAGRLYARLLDGATRPPGLAHLESPDLAEDLAVARDFETGMSGLILTMAVPRLGSGLAEALAGAAQAAVLARYAWWAPLLVGGAWLASQRLLRRSSAFDLSDPRMRAAQQRAAYAFGLAVRPPAAKEVRLFGLADWTVALFAADRARLVELRQRATRLRRGPLLASVALLVAANAAFFASLAADASRGRLTMGAAVVFAQAAIGASALGFGALGPALSGAAGRVAAVLPLAAKAARRGALPSGSGRADGLPVRELRFTGVRFGYPHADRPVFDGLDLSIEAGRSLAIVGVNGAGKTTLVKLLCRLYDPDGGAITVDGIDLRDLGTACWRSRLAAVFQDFARYPLALRDNVDPPGLAPDEDVRAALADAGASGVAELDQVLARGFPGGTELSGGQWQRVAIARALCAVRGGAGVLVLDEPTAQLDVRGEAEVFRRVLAAARGRTVVLVSHRFSTVRQADRIVVLEHGRVVESGSHEELMAAGGRYRALYTLQASAFDDGHGDDEHGDGHGTDEEEVHRGAGR</sequence>
<organism evidence="10 11">
    <name type="scientific">Mangrovactinospora gilvigrisea</name>
    <dbReference type="NCBI Taxonomy" id="1428644"/>
    <lineage>
        <taxon>Bacteria</taxon>
        <taxon>Bacillati</taxon>
        <taxon>Actinomycetota</taxon>
        <taxon>Actinomycetes</taxon>
        <taxon>Kitasatosporales</taxon>
        <taxon>Streptomycetaceae</taxon>
        <taxon>Mangrovactinospora</taxon>
    </lineage>
</organism>
<evidence type="ECO:0000256" key="6">
    <source>
        <dbReference type="ARBA" id="ARBA00023136"/>
    </source>
</evidence>
<comment type="subcellular location">
    <subcellularLocation>
        <location evidence="1">Cell membrane</location>
        <topology evidence="1">Multi-pass membrane protein</topology>
    </subcellularLocation>
</comment>
<proteinExistence type="predicted"/>
<evidence type="ECO:0000256" key="4">
    <source>
        <dbReference type="ARBA" id="ARBA00022840"/>
    </source>
</evidence>
<keyword evidence="2 8" id="KW-0812">Transmembrane</keyword>
<evidence type="ECO:0000256" key="5">
    <source>
        <dbReference type="ARBA" id="ARBA00022989"/>
    </source>
</evidence>
<protein>
    <submittedName>
        <fullName evidence="10">Multidrug ABC transporter ATP-binding protein</fullName>
    </submittedName>
</protein>
<keyword evidence="4 10" id="KW-0067">ATP-binding</keyword>
<dbReference type="RefSeq" id="WP_071658637.1">
    <property type="nucleotide sequence ID" value="NZ_MLCF01000156.1"/>
</dbReference>
<dbReference type="PROSITE" id="PS00211">
    <property type="entry name" value="ABC_TRANSPORTER_1"/>
    <property type="match status" value="1"/>
</dbReference>
<dbReference type="Gene3D" id="1.20.1560.10">
    <property type="entry name" value="ABC transporter type 1, transmembrane domain"/>
    <property type="match status" value="1"/>
</dbReference>
<dbReference type="Pfam" id="PF00005">
    <property type="entry name" value="ABC_tran"/>
    <property type="match status" value="1"/>
</dbReference>
<dbReference type="GO" id="GO:0016887">
    <property type="term" value="F:ATP hydrolysis activity"/>
    <property type="evidence" value="ECO:0007669"/>
    <property type="project" value="InterPro"/>
</dbReference>
<dbReference type="InterPro" id="IPR017871">
    <property type="entry name" value="ABC_transporter-like_CS"/>
</dbReference>
<evidence type="ECO:0000256" key="8">
    <source>
        <dbReference type="SAM" id="Phobius"/>
    </source>
</evidence>
<evidence type="ECO:0000256" key="3">
    <source>
        <dbReference type="ARBA" id="ARBA00022741"/>
    </source>
</evidence>
<keyword evidence="6 8" id="KW-0472">Membrane</keyword>
<gene>
    <name evidence="10" type="ORF">BIV57_21745</name>
</gene>
<keyword evidence="11" id="KW-1185">Reference proteome</keyword>
<dbReference type="GO" id="GO:0005886">
    <property type="term" value="C:plasma membrane"/>
    <property type="evidence" value="ECO:0007669"/>
    <property type="project" value="UniProtKB-SubCell"/>
</dbReference>
<evidence type="ECO:0000256" key="1">
    <source>
        <dbReference type="ARBA" id="ARBA00004651"/>
    </source>
</evidence>
<dbReference type="SUPFAM" id="SSF52540">
    <property type="entry name" value="P-loop containing nucleoside triphosphate hydrolases"/>
    <property type="match status" value="1"/>
</dbReference>
<evidence type="ECO:0000313" key="11">
    <source>
        <dbReference type="Proteomes" id="UP000243342"/>
    </source>
</evidence>
<dbReference type="STRING" id="1428644.BIV57_21745"/>
<feature type="transmembrane region" description="Helical" evidence="8">
    <location>
        <begin position="20"/>
        <end position="43"/>
    </location>
</feature>
<name>A0A1J7BPP3_9ACTN</name>
<dbReference type="InterPro" id="IPR003439">
    <property type="entry name" value="ABC_transporter-like_ATP-bd"/>
</dbReference>